<dbReference type="PANTHER" id="PTHR42901">
    <property type="entry name" value="ALCOHOL DEHYDROGENASE"/>
    <property type="match status" value="1"/>
</dbReference>
<evidence type="ECO:0000313" key="5">
    <source>
        <dbReference type="Proteomes" id="UP000239687"/>
    </source>
</evidence>
<protein>
    <submittedName>
        <fullName evidence="4">Oxidoreductase</fullName>
    </submittedName>
</protein>
<dbReference type="PRINTS" id="PR00081">
    <property type="entry name" value="GDHRDH"/>
</dbReference>
<organism evidence="4 5">
    <name type="scientific">Pseudomonas frederiksbergensis</name>
    <dbReference type="NCBI Taxonomy" id="104087"/>
    <lineage>
        <taxon>Bacteria</taxon>
        <taxon>Pseudomonadati</taxon>
        <taxon>Pseudomonadota</taxon>
        <taxon>Gammaproteobacteria</taxon>
        <taxon>Pseudomonadales</taxon>
        <taxon>Pseudomonadaceae</taxon>
        <taxon>Pseudomonas</taxon>
    </lineage>
</organism>
<evidence type="ECO:0000256" key="2">
    <source>
        <dbReference type="ARBA" id="ARBA00023002"/>
    </source>
</evidence>
<accession>A0A2S8HV61</accession>
<dbReference type="EMBL" id="PUIN01000001">
    <property type="protein sequence ID" value="PQP06447.1"/>
    <property type="molecule type" value="Genomic_DNA"/>
</dbReference>
<dbReference type="RefSeq" id="WP_105339756.1">
    <property type="nucleotide sequence ID" value="NZ_PUIN01000001.1"/>
</dbReference>
<sequence>MKTAVVTGASSGIGEACARTLASRGWRVFLVARRGDRLEQIAGETGGRAIVLDVTQAREEDLVRISECDLLVNCAGGAIGLDGVDTASAEDWTNMFNSNVLGTLRMTQLLLPRLIASQGCIINITSTAALAGYEGGGGYCAAKSAQRALTHSLRLEMKGIPVRITEVLPGMVHTPEFSLNRFRGDAERVSALYKDVDRPLSADDVAQVVAWVADQPAHVNVDEIVVRPVAQRAQHALFRGSLGWFEPQRADTSPLNDGARQ</sequence>
<comment type="similarity">
    <text evidence="1 3">Belongs to the short-chain dehydrogenases/reductases (SDR) family.</text>
</comment>
<dbReference type="Gene3D" id="3.40.50.720">
    <property type="entry name" value="NAD(P)-binding Rossmann-like Domain"/>
    <property type="match status" value="1"/>
</dbReference>
<evidence type="ECO:0000256" key="1">
    <source>
        <dbReference type="ARBA" id="ARBA00006484"/>
    </source>
</evidence>
<evidence type="ECO:0000256" key="3">
    <source>
        <dbReference type="RuleBase" id="RU000363"/>
    </source>
</evidence>
<evidence type="ECO:0000313" key="4">
    <source>
        <dbReference type="EMBL" id="PQP06447.1"/>
    </source>
</evidence>
<comment type="caution">
    <text evidence="4">The sequence shown here is derived from an EMBL/GenBank/DDBJ whole genome shotgun (WGS) entry which is preliminary data.</text>
</comment>
<dbReference type="Proteomes" id="UP000239687">
    <property type="component" value="Unassembled WGS sequence"/>
</dbReference>
<dbReference type="PANTHER" id="PTHR42901:SF1">
    <property type="entry name" value="ALCOHOL DEHYDROGENASE"/>
    <property type="match status" value="1"/>
</dbReference>
<dbReference type="GO" id="GO:0016616">
    <property type="term" value="F:oxidoreductase activity, acting on the CH-OH group of donors, NAD or NADP as acceptor"/>
    <property type="evidence" value="ECO:0007669"/>
    <property type="project" value="UniProtKB-ARBA"/>
</dbReference>
<reference evidence="4 5" key="1">
    <citation type="submission" date="2018-02" db="EMBL/GenBank/DDBJ databases">
        <title>Draft genome sequencing of Pseudomonas frederiksbergensis 11-D3.</title>
        <authorList>
            <person name="Zheng B.-X."/>
        </authorList>
    </citation>
    <scope>NUCLEOTIDE SEQUENCE [LARGE SCALE GENOMIC DNA]</scope>
    <source>
        <strain evidence="4 5">11-D3</strain>
    </source>
</reference>
<dbReference type="InterPro" id="IPR036291">
    <property type="entry name" value="NAD(P)-bd_dom_sf"/>
</dbReference>
<dbReference type="FunFam" id="3.40.50.720:FF:000047">
    <property type="entry name" value="NADP-dependent L-serine/L-allo-threonine dehydrogenase"/>
    <property type="match status" value="1"/>
</dbReference>
<gene>
    <name evidence="4" type="ORF">C5612_01445</name>
</gene>
<dbReference type="PRINTS" id="PR00080">
    <property type="entry name" value="SDRFAMILY"/>
</dbReference>
<dbReference type="AlphaFoldDB" id="A0A2S8HV61"/>
<proteinExistence type="inferred from homology"/>
<name>A0A2S8HV61_9PSED</name>
<dbReference type="Pfam" id="PF00106">
    <property type="entry name" value="adh_short"/>
    <property type="match status" value="1"/>
</dbReference>
<dbReference type="InterPro" id="IPR002347">
    <property type="entry name" value="SDR_fam"/>
</dbReference>
<keyword evidence="2" id="KW-0560">Oxidoreductase</keyword>
<dbReference type="SUPFAM" id="SSF51735">
    <property type="entry name" value="NAD(P)-binding Rossmann-fold domains"/>
    <property type="match status" value="1"/>
</dbReference>